<gene>
    <name evidence="3" type="ORF">HUJ06_030347</name>
</gene>
<sequence length="206" mass="22519">MLPPHFHLFIWYLNFFHPLHQFFGLLSMALSWGFFALVLIFALSGVEPSACHQVKGSVSCLDCTHHESLSGLKVVVKCDKVKKLSMATTDNTGSFETELPTDSSVPSSNCLAKLLGGPRQLCSYKKNLVSKIVKAHETDAYTISTPLNFYTSCSQESKNPSSPSSSSSTQTPEIGSSKTINIPLPPEWGLAPSSYYFPFLPIIGIP</sequence>
<keyword evidence="2" id="KW-0812">Transmembrane</keyword>
<evidence type="ECO:0000256" key="2">
    <source>
        <dbReference type="SAM" id="Phobius"/>
    </source>
</evidence>
<dbReference type="Pfam" id="PF01190">
    <property type="entry name" value="Pollen_Ole_e_1"/>
    <property type="match status" value="1"/>
</dbReference>
<keyword evidence="2" id="KW-0472">Membrane</keyword>
<feature type="region of interest" description="Disordered" evidence="1">
    <location>
        <begin position="154"/>
        <end position="178"/>
    </location>
</feature>
<evidence type="ECO:0000313" key="4">
    <source>
        <dbReference type="Proteomes" id="UP000607653"/>
    </source>
</evidence>
<evidence type="ECO:0008006" key="5">
    <source>
        <dbReference type="Google" id="ProtNLM"/>
    </source>
</evidence>
<protein>
    <recommendedName>
        <fullName evidence="5">Pollen Ole e 1 allergen and extensin family protein</fullName>
    </recommendedName>
</protein>
<name>A0A822YC57_NELNU</name>
<evidence type="ECO:0000313" key="3">
    <source>
        <dbReference type="EMBL" id="DAD28879.1"/>
    </source>
</evidence>
<dbReference type="AlphaFoldDB" id="A0A822YC57"/>
<accession>A0A822YC57</accession>
<keyword evidence="2" id="KW-1133">Transmembrane helix</keyword>
<dbReference type="Proteomes" id="UP000607653">
    <property type="component" value="Unassembled WGS sequence"/>
</dbReference>
<proteinExistence type="predicted"/>
<evidence type="ECO:0000256" key="1">
    <source>
        <dbReference type="SAM" id="MobiDB-lite"/>
    </source>
</evidence>
<dbReference type="EMBL" id="DUZY01000002">
    <property type="protein sequence ID" value="DAD28879.1"/>
    <property type="molecule type" value="Genomic_DNA"/>
</dbReference>
<comment type="caution">
    <text evidence="3">The sequence shown here is derived from an EMBL/GenBank/DDBJ whole genome shotgun (WGS) entry which is preliminary data.</text>
</comment>
<feature type="compositionally biased region" description="Low complexity" evidence="1">
    <location>
        <begin position="154"/>
        <end position="177"/>
    </location>
</feature>
<organism evidence="3 4">
    <name type="scientific">Nelumbo nucifera</name>
    <name type="common">Sacred lotus</name>
    <dbReference type="NCBI Taxonomy" id="4432"/>
    <lineage>
        <taxon>Eukaryota</taxon>
        <taxon>Viridiplantae</taxon>
        <taxon>Streptophyta</taxon>
        <taxon>Embryophyta</taxon>
        <taxon>Tracheophyta</taxon>
        <taxon>Spermatophyta</taxon>
        <taxon>Magnoliopsida</taxon>
        <taxon>Proteales</taxon>
        <taxon>Nelumbonaceae</taxon>
        <taxon>Nelumbo</taxon>
    </lineage>
</organism>
<feature type="transmembrane region" description="Helical" evidence="2">
    <location>
        <begin position="20"/>
        <end position="43"/>
    </location>
</feature>
<keyword evidence="4" id="KW-1185">Reference proteome</keyword>
<reference evidence="3 4" key="1">
    <citation type="journal article" date="2020" name="Mol. Biol. Evol.">
        <title>Distinct Expression and Methylation Patterns for Genes with Different Fates following a Single Whole-Genome Duplication in Flowering Plants.</title>
        <authorList>
            <person name="Shi T."/>
            <person name="Rahmani R.S."/>
            <person name="Gugger P.F."/>
            <person name="Wang M."/>
            <person name="Li H."/>
            <person name="Zhang Y."/>
            <person name="Li Z."/>
            <person name="Wang Q."/>
            <person name="Van de Peer Y."/>
            <person name="Marchal K."/>
            <person name="Chen J."/>
        </authorList>
    </citation>
    <scope>NUCLEOTIDE SEQUENCE [LARGE SCALE GENOMIC DNA]</scope>
    <source>
        <tissue evidence="3">Leaf</tissue>
    </source>
</reference>